<protein>
    <recommendedName>
        <fullName evidence="2">MD-2-related lipid-recognition domain-containing protein</fullName>
    </recommendedName>
</protein>
<feature type="non-terminal residue" evidence="3">
    <location>
        <position position="1"/>
    </location>
</feature>
<dbReference type="InParanoid" id="A0A6L2PL04"/>
<gene>
    <name evidence="3" type="ORF">Cfor_06931</name>
</gene>
<evidence type="ECO:0000313" key="3">
    <source>
        <dbReference type="EMBL" id="GFG31215.1"/>
    </source>
</evidence>
<name>A0A6L2PL04_COPFO</name>
<organism evidence="3 4">
    <name type="scientific">Coptotermes formosanus</name>
    <name type="common">Formosan subterranean termite</name>
    <dbReference type="NCBI Taxonomy" id="36987"/>
    <lineage>
        <taxon>Eukaryota</taxon>
        <taxon>Metazoa</taxon>
        <taxon>Ecdysozoa</taxon>
        <taxon>Arthropoda</taxon>
        <taxon>Hexapoda</taxon>
        <taxon>Insecta</taxon>
        <taxon>Pterygota</taxon>
        <taxon>Neoptera</taxon>
        <taxon>Polyneoptera</taxon>
        <taxon>Dictyoptera</taxon>
        <taxon>Blattodea</taxon>
        <taxon>Blattoidea</taxon>
        <taxon>Termitoidae</taxon>
        <taxon>Rhinotermitidae</taxon>
        <taxon>Coptotermes</taxon>
    </lineage>
</organism>
<dbReference type="OrthoDB" id="8184313at2759"/>
<dbReference type="Gene3D" id="2.70.220.10">
    <property type="entry name" value="Ganglioside GM2 activator"/>
    <property type="match status" value="1"/>
</dbReference>
<evidence type="ECO:0000313" key="4">
    <source>
        <dbReference type="Proteomes" id="UP000502823"/>
    </source>
</evidence>
<feature type="domain" description="MD-2-related lipid-recognition" evidence="2">
    <location>
        <begin position="8"/>
        <end position="148"/>
    </location>
</feature>
<reference evidence="4" key="1">
    <citation type="submission" date="2020-01" db="EMBL/GenBank/DDBJ databases">
        <title>Draft genome sequence of the Termite Coptotermes fromosanus.</title>
        <authorList>
            <person name="Itakura S."/>
            <person name="Yosikawa Y."/>
            <person name="Umezawa K."/>
        </authorList>
    </citation>
    <scope>NUCLEOTIDE SEQUENCE [LARGE SCALE GENOMIC DNA]</scope>
</reference>
<keyword evidence="1" id="KW-0732">Signal</keyword>
<dbReference type="AlphaFoldDB" id="A0A6L2PL04"/>
<dbReference type="InterPro" id="IPR003172">
    <property type="entry name" value="ML_dom"/>
</dbReference>
<evidence type="ECO:0000256" key="1">
    <source>
        <dbReference type="ARBA" id="ARBA00022729"/>
    </source>
</evidence>
<dbReference type="Proteomes" id="UP000502823">
    <property type="component" value="Unassembled WGS sequence"/>
</dbReference>
<sequence length="152" mass="16677">DGYKIKVNKLESCDNKGTLKLTNPKVELTKDCHVVISGCAELTAGFSSCKVLYDVKKKGMMVPFKGERDACEELAKLSKKQDVADKLKQYKISKNCPINAVKACASKGEKVDISSYKDKFRLAAGQYSGTITIQANSGSSCFKFDAEFKRGK</sequence>
<dbReference type="InterPro" id="IPR036846">
    <property type="entry name" value="GM2-AP_sf"/>
</dbReference>
<accession>A0A6L2PL04</accession>
<proteinExistence type="predicted"/>
<dbReference type="Pfam" id="PF02221">
    <property type="entry name" value="E1_DerP2_DerF2"/>
    <property type="match status" value="1"/>
</dbReference>
<keyword evidence="4" id="KW-1185">Reference proteome</keyword>
<comment type="caution">
    <text evidence="3">The sequence shown here is derived from an EMBL/GenBank/DDBJ whole genome shotgun (WGS) entry which is preliminary data.</text>
</comment>
<dbReference type="EMBL" id="BLKM01000287">
    <property type="protein sequence ID" value="GFG31215.1"/>
    <property type="molecule type" value="Genomic_DNA"/>
</dbReference>
<evidence type="ECO:0000259" key="2">
    <source>
        <dbReference type="Pfam" id="PF02221"/>
    </source>
</evidence>